<evidence type="ECO:0000313" key="3">
    <source>
        <dbReference type="Proteomes" id="UP000198994"/>
    </source>
</evidence>
<keyword evidence="1" id="KW-0732">Signal</keyword>
<evidence type="ECO:0000256" key="1">
    <source>
        <dbReference type="SAM" id="SignalP"/>
    </source>
</evidence>
<accession>A0A1G7AM09</accession>
<evidence type="ECO:0000313" key="2">
    <source>
        <dbReference type="EMBL" id="SDE15773.1"/>
    </source>
</evidence>
<name>A0A1G7AM09_9RHOB</name>
<evidence type="ECO:0008006" key="4">
    <source>
        <dbReference type="Google" id="ProtNLM"/>
    </source>
</evidence>
<feature type="signal peptide" evidence="1">
    <location>
        <begin position="1"/>
        <end position="29"/>
    </location>
</feature>
<proteinExistence type="predicted"/>
<sequence length="116" mass="12241">MPRKRYPLTAFLFALVLALTGYQMAVARAQPAPAGQLVICSGLGLVTVLVDENGQPVSQVHVCPDGLLTLFSGLDSGWEPAARAERWVPVVPVAVALRTEGQRSPAPQARGPPTSI</sequence>
<dbReference type="AlphaFoldDB" id="A0A1G7AM09"/>
<dbReference type="EMBL" id="FNAV01000001">
    <property type="protein sequence ID" value="SDE15773.1"/>
    <property type="molecule type" value="Genomic_DNA"/>
</dbReference>
<feature type="chain" id="PRO_5011746753" description="Secreted protein" evidence="1">
    <location>
        <begin position="30"/>
        <end position="116"/>
    </location>
</feature>
<reference evidence="3" key="1">
    <citation type="submission" date="2016-10" db="EMBL/GenBank/DDBJ databases">
        <authorList>
            <person name="Varghese N."/>
            <person name="Submissions S."/>
        </authorList>
    </citation>
    <scope>NUCLEOTIDE SEQUENCE [LARGE SCALE GENOMIC DNA]</scope>
    <source>
        <strain evidence="3">DSM 10146</strain>
    </source>
</reference>
<organism evidence="2 3">
    <name type="scientific">Salipiger thiooxidans</name>
    <dbReference type="NCBI Taxonomy" id="282683"/>
    <lineage>
        <taxon>Bacteria</taxon>
        <taxon>Pseudomonadati</taxon>
        <taxon>Pseudomonadota</taxon>
        <taxon>Alphaproteobacteria</taxon>
        <taxon>Rhodobacterales</taxon>
        <taxon>Roseobacteraceae</taxon>
        <taxon>Salipiger</taxon>
    </lineage>
</organism>
<dbReference type="Proteomes" id="UP000198994">
    <property type="component" value="Unassembled WGS sequence"/>
</dbReference>
<dbReference type="STRING" id="282683.SAMN04488105_101246"/>
<keyword evidence="3" id="KW-1185">Reference proteome</keyword>
<gene>
    <name evidence="2" type="ORF">SAMN04488105_101246</name>
</gene>
<protein>
    <recommendedName>
        <fullName evidence="4">Secreted protein</fullName>
    </recommendedName>
</protein>